<feature type="region of interest" description="Disordered" evidence="1">
    <location>
        <begin position="1"/>
        <end position="20"/>
    </location>
</feature>
<protein>
    <submittedName>
        <fullName evidence="2">Uncharacterized protein</fullName>
    </submittedName>
</protein>
<organism evidence="2 3">
    <name type="scientific">Ficus carica</name>
    <name type="common">Common fig</name>
    <dbReference type="NCBI Taxonomy" id="3494"/>
    <lineage>
        <taxon>Eukaryota</taxon>
        <taxon>Viridiplantae</taxon>
        <taxon>Streptophyta</taxon>
        <taxon>Embryophyta</taxon>
        <taxon>Tracheophyta</taxon>
        <taxon>Spermatophyta</taxon>
        <taxon>Magnoliopsida</taxon>
        <taxon>eudicotyledons</taxon>
        <taxon>Gunneridae</taxon>
        <taxon>Pentapetalae</taxon>
        <taxon>rosids</taxon>
        <taxon>fabids</taxon>
        <taxon>Rosales</taxon>
        <taxon>Moraceae</taxon>
        <taxon>Ficeae</taxon>
        <taxon>Ficus</taxon>
    </lineage>
</organism>
<evidence type="ECO:0000313" key="2">
    <source>
        <dbReference type="EMBL" id="GMN29787.1"/>
    </source>
</evidence>
<sequence>MEDQSPDRKDQKKNNADSVRNSMALCEGVSKSAGCPDVLLKKVAANKETYHDTDQIVPQCVCKEAWSHNQKKN</sequence>
<reference evidence="2" key="1">
    <citation type="submission" date="2023-07" db="EMBL/GenBank/DDBJ databases">
        <title>draft genome sequence of fig (Ficus carica).</title>
        <authorList>
            <person name="Takahashi T."/>
            <person name="Nishimura K."/>
        </authorList>
    </citation>
    <scope>NUCLEOTIDE SEQUENCE</scope>
</reference>
<evidence type="ECO:0000313" key="3">
    <source>
        <dbReference type="Proteomes" id="UP001187192"/>
    </source>
</evidence>
<name>A0AA88CTY5_FICCA</name>
<dbReference type="EMBL" id="BTGU01000002">
    <property type="protein sequence ID" value="GMN29787.1"/>
    <property type="molecule type" value="Genomic_DNA"/>
</dbReference>
<feature type="compositionally biased region" description="Basic and acidic residues" evidence="1">
    <location>
        <begin position="1"/>
        <end position="15"/>
    </location>
</feature>
<evidence type="ECO:0000256" key="1">
    <source>
        <dbReference type="SAM" id="MobiDB-lite"/>
    </source>
</evidence>
<accession>A0AA88CTY5</accession>
<gene>
    <name evidence="2" type="ORF">TIFTF001_002562</name>
</gene>
<dbReference type="AlphaFoldDB" id="A0AA88CTY5"/>
<dbReference type="Proteomes" id="UP001187192">
    <property type="component" value="Unassembled WGS sequence"/>
</dbReference>
<comment type="caution">
    <text evidence="2">The sequence shown here is derived from an EMBL/GenBank/DDBJ whole genome shotgun (WGS) entry which is preliminary data.</text>
</comment>
<keyword evidence="3" id="KW-1185">Reference proteome</keyword>
<proteinExistence type="predicted"/>